<evidence type="ECO:0000313" key="2">
    <source>
        <dbReference type="Proteomes" id="UP001231736"/>
    </source>
</evidence>
<dbReference type="InterPro" id="IPR037174">
    <property type="entry name" value="Trimeric_adhesin"/>
</dbReference>
<organism evidence="1 2">
    <name type="scientific">Phocoenobacter skyensis</name>
    <dbReference type="NCBI Taxonomy" id="97481"/>
    <lineage>
        <taxon>Bacteria</taxon>
        <taxon>Pseudomonadati</taxon>
        <taxon>Pseudomonadota</taxon>
        <taxon>Gammaproteobacteria</taxon>
        <taxon>Pasteurellales</taxon>
        <taxon>Pasteurellaceae</taxon>
        <taxon>Phocoenobacter</taxon>
    </lineage>
</organism>
<accession>A0AAJ6P3M7</accession>
<sequence length="184" mass="18419">TNTVTGAKVHTAVEAAKESVEADGADAGLTVTEEQVAGKGTKFKVKVKDSGITTAKLADDAVTLAKLNDDVKGVIEGGAKTGVAQVKAGDAGKLATVDTVVAAMNKTGFNVQVKDGTKEFVKSGDTVKFVDGVGTTVSGTKDGGIKFDVAKSGFTTDTSTGDVSAETAGNTFATAADVATELNK</sequence>
<proteinExistence type="predicted"/>
<gene>
    <name evidence="1" type="ORF">QJU97_10820</name>
</gene>
<evidence type="ECO:0000313" key="1">
    <source>
        <dbReference type="EMBL" id="MDP8175934.1"/>
    </source>
</evidence>
<dbReference type="RefSeq" id="WP_306387597.1">
    <property type="nucleotide sequence ID" value="NZ_JASAYT010000091.1"/>
</dbReference>
<dbReference type="EMBL" id="JASAYT010000091">
    <property type="protein sequence ID" value="MDP8175934.1"/>
    <property type="molecule type" value="Genomic_DNA"/>
</dbReference>
<reference evidence="1" key="1">
    <citation type="journal article" date="2023" name="Front. Microbiol.">
        <title>Phylogeography and host specificity of Pasteurellaceae pathogenic to sea-farmed fish in the north-east Atlantic.</title>
        <authorList>
            <person name="Gulla S."/>
            <person name="Colquhoun D.J."/>
            <person name="Olsen A.B."/>
            <person name="Spilsberg B."/>
            <person name="Lagesen K."/>
            <person name="Aakesson C.P."/>
            <person name="Strom S."/>
            <person name="Manji F."/>
            <person name="Birkbeck T.H."/>
            <person name="Nilsen H.K."/>
        </authorList>
    </citation>
    <scope>NUCLEOTIDE SEQUENCE</scope>
    <source>
        <strain evidence="1">98B1</strain>
    </source>
</reference>
<dbReference type="Proteomes" id="UP001231736">
    <property type="component" value="Unassembled WGS sequence"/>
</dbReference>
<feature type="non-terminal residue" evidence="1">
    <location>
        <position position="1"/>
    </location>
</feature>
<comment type="caution">
    <text evidence="1">The sequence shown here is derived from an EMBL/GenBank/DDBJ whole genome shotgun (WGS) entry which is preliminary data.</text>
</comment>
<dbReference type="AlphaFoldDB" id="A0AAJ6P3M7"/>
<protein>
    <submittedName>
        <fullName evidence="1">Uncharacterized protein</fullName>
    </submittedName>
</protein>
<feature type="non-terminal residue" evidence="1">
    <location>
        <position position="184"/>
    </location>
</feature>
<dbReference type="Gene3D" id="3.90.1780.10">
    <property type="entry name" value="Trimeric adhesin"/>
    <property type="match status" value="1"/>
</dbReference>
<name>A0AAJ6P3M7_9PAST</name>